<dbReference type="PROSITE" id="PS00409">
    <property type="entry name" value="PROKAR_NTER_METHYL"/>
    <property type="match status" value="1"/>
</dbReference>
<dbReference type="RefSeq" id="WP_234266121.1">
    <property type="nucleotide sequence ID" value="NZ_BSPB01000039.1"/>
</dbReference>
<sequence>MKRLQRGFSLVELSVALLALGIVLLGAVVFWQLSERQRVSTRQMDTQVQVREAVIGFVHANFRMPCPALDTLGTENCGAGQVGYVPWRTLGLPRPEAGQLRYGVYRQASTTAHEDRDLAVLKDRMNPLRVATPSPRPQNNTAPNGQLPPLPVASAANLLGATQSGSFSDPLSGSCDASNGPPCPATPVGSATNLIDVCLALNTASDNIVAPAGNLGVNARGSRQAVAFVIAAPGMLNASGTGNRFDGANGTATNASPTFESPSTLITNNYDDQVISVSHSELFSQLHCGAALSAAMHAHFNAATSAFVLERALYDYRDQLYVAWKLADADVFAAAAGVASAASAILDAAKEMVSATADTTMSAGARSFQIGLAAAGIATAALAAAAAGYAQYDAIASRDEAWDVWEDFATRTTAATDLSISINRNALIGDAIGY</sequence>
<keyword evidence="4" id="KW-1185">Reference proteome</keyword>
<feature type="transmembrane region" description="Helical" evidence="2">
    <location>
        <begin position="7"/>
        <end position="33"/>
    </location>
</feature>
<gene>
    <name evidence="3" type="ORF">GCM10007935_33990</name>
</gene>
<dbReference type="NCBIfam" id="TIGR02532">
    <property type="entry name" value="IV_pilin_GFxxxE"/>
    <property type="match status" value="1"/>
</dbReference>
<keyword evidence="2" id="KW-0812">Transmembrane</keyword>
<keyword evidence="2" id="KW-1133">Transmembrane helix</keyword>
<evidence type="ECO:0000313" key="3">
    <source>
        <dbReference type="EMBL" id="GLS15962.1"/>
    </source>
</evidence>
<dbReference type="InterPro" id="IPR012902">
    <property type="entry name" value="N_methyl_site"/>
</dbReference>
<reference evidence="4" key="1">
    <citation type="journal article" date="2019" name="Int. J. Syst. Evol. Microbiol.">
        <title>The Global Catalogue of Microorganisms (GCM) 10K type strain sequencing project: providing services to taxonomists for standard genome sequencing and annotation.</title>
        <authorList>
            <consortium name="The Broad Institute Genomics Platform"/>
            <consortium name="The Broad Institute Genome Sequencing Center for Infectious Disease"/>
            <person name="Wu L."/>
            <person name="Ma J."/>
        </authorList>
    </citation>
    <scope>NUCLEOTIDE SEQUENCE [LARGE SCALE GENOMIC DNA]</scope>
    <source>
        <strain evidence="4">NBRC 109341</strain>
    </source>
</reference>
<dbReference type="Pfam" id="PF07963">
    <property type="entry name" value="N_methyl"/>
    <property type="match status" value="1"/>
</dbReference>
<dbReference type="Proteomes" id="UP001156903">
    <property type="component" value="Unassembled WGS sequence"/>
</dbReference>
<organism evidence="3 4">
    <name type="scientific">Hydrogenophaga electricum</name>
    <dbReference type="NCBI Taxonomy" id="1230953"/>
    <lineage>
        <taxon>Bacteria</taxon>
        <taxon>Pseudomonadati</taxon>
        <taxon>Pseudomonadota</taxon>
        <taxon>Betaproteobacteria</taxon>
        <taxon>Burkholderiales</taxon>
        <taxon>Comamonadaceae</taxon>
        <taxon>Hydrogenophaga</taxon>
    </lineage>
</organism>
<dbReference type="EMBL" id="BSPB01000039">
    <property type="protein sequence ID" value="GLS15962.1"/>
    <property type="molecule type" value="Genomic_DNA"/>
</dbReference>
<accession>A0ABQ6C6L8</accession>
<name>A0ABQ6C6L8_9BURK</name>
<comment type="caution">
    <text evidence="3">The sequence shown here is derived from an EMBL/GenBank/DDBJ whole genome shotgun (WGS) entry which is preliminary data.</text>
</comment>
<evidence type="ECO:0000313" key="4">
    <source>
        <dbReference type="Proteomes" id="UP001156903"/>
    </source>
</evidence>
<feature type="region of interest" description="Disordered" evidence="1">
    <location>
        <begin position="128"/>
        <end position="152"/>
    </location>
</feature>
<protein>
    <submittedName>
        <fullName evidence="3">Prepilin-type N-terminal cleavage/methylation domain-containing protein</fullName>
    </submittedName>
</protein>
<proteinExistence type="predicted"/>
<evidence type="ECO:0000256" key="2">
    <source>
        <dbReference type="SAM" id="Phobius"/>
    </source>
</evidence>
<evidence type="ECO:0000256" key="1">
    <source>
        <dbReference type="SAM" id="MobiDB-lite"/>
    </source>
</evidence>
<keyword evidence="2" id="KW-0472">Membrane</keyword>